<accession>A0A2H3DJN4</accession>
<proteinExistence type="predicted"/>
<name>A0A2H3DJN4_ARMGA</name>
<evidence type="ECO:0000313" key="1">
    <source>
        <dbReference type="EMBL" id="PBK94290.1"/>
    </source>
</evidence>
<dbReference type="EMBL" id="KZ293654">
    <property type="protein sequence ID" value="PBK94290.1"/>
    <property type="molecule type" value="Genomic_DNA"/>
</dbReference>
<dbReference type="AlphaFoldDB" id="A0A2H3DJN4"/>
<evidence type="ECO:0000313" key="2">
    <source>
        <dbReference type="Proteomes" id="UP000217790"/>
    </source>
</evidence>
<protein>
    <submittedName>
        <fullName evidence="1">Uncharacterized protein</fullName>
    </submittedName>
</protein>
<dbReference type="OrthoDB" id="3117617at2759"/>
<organism evidence="1 2">
    <name type="scientific">Armillaria gallica</name>
    <name type="common">Bulbous honey fungus</name>
    <name type="synonym">Armillaria bulbosa</name>
    <dbReference type="NCBI Taxonomy" id="47427"/>
    <lineage>
        <taxon>Eukaryota</taxon>
        <taxon>Fungi</taxon>
        <taxon>Dikarya</taxon>
        <taxon>Basidiomycota</taxon>
        <taxon>Agaricomycotina</taxon>
        <taxon>Agaricomycetes</taxon>
        <taxon>Agaricomycetidae</taxon>
        <taxon>Agaricales</taxon>
        <taxon>Marasmiineae</taxon>
        <taxon>Physalacriaceae</taxon>
        <taxon>Armillaria</taxon>
    </lineage>
</organism>
<reference evidence="2" key="1">
    <citation type="journal article" date="2017" name="Nat. Ecol. Evol.">
        <title>Genome expansion and lineage-specific genetic innovations in the forest pathogenic fungi Armillaria.</title>
        <authorList>
            <person name="Sipos G."/>
            <person name="Prasanna A.N."/>
            <person name="Walter M.C."/>
            <person name="O'Connor E."/>
            <person name="Balint B."/>
            <person name="Krizsan K."/>
            <person name="Kiss B."/>
            <person name="Hess J."/>
            <person name="Varga T."/>
            <person name="Slot J."/>
            <person name="Riley R."/>
            <person name="Boka B."/>
            <person name="Rigling D."/>
            <person name="Barry K."/>
            <person name="Lee J."/>
            <person name="Mihaltcheva S."/>
            <person name="LaButti K."/>
            <person name="Lipzen A."/>
            <person name="Waldron R."/>
            <person name="Moloney N.M."/>
            <person name="Sperisen C."/>
            <person name="Kredics L."/>
            <person name="Vagvoelgyi C."/>
            <person name="Patrignani A."/>
            <person name="Fitzpatrick D."/>
            <person name="Nagy I."/>
            <person name="Doyle S."/>
            <person name="Anderson J.B."/>
            <person name="Grigoriev I.V."/>
            <person name="Gueldener U."/>
            <person name="Muensterkoetter M."/>
            <person name="Nagy L.G."/>
        </authorList>
    </citation>
    <scope>NUCLEOTIDE SEQUENCE [LARGE SCALE GENOMIC DNA]</scope>
    <source>
        <strain evidence="2">Ar21-2</strain>
    </source>
</reference>
<gene>
    <name evidence="1" type="ORF">ARMGADRAFT_1078985</name>
</gene>
<dbReference type="Proteomes" id="UP000217790">
    <property type="component" value="Unassembled WGS sequence"/>
</dbReference>
<dbReference type="InParanoid" id="A0A2H3DJN4"/>
<keyword evidence="2" id="KW-1185">Reference proteome</keyword>
<sequence>MSTSDSSRNIPSSASPPHYHQYLGLVIIKDRHRVAVLRDIVLDRLCLCKFYDPPTLEEHIDQPLSLDAYRITNTLLRYEGVDIVIPACYFGQLTPFIETLELLQPVKVLGGRAFRGETPTATLCLAFVDEPPGSVCSEFADLAIHHPISSKLRHYNPHTLDNTTDFRSIGHRHPDTILKP</sequence>